<evidence type="ECO:0000313" key="4">
    <source>
        <dbReference type="EMBL" id="SBT59148.1"/>
    </source>
</evidence>
<proteinExistence type="predicted"/>
<reference evidence="5" key="2">
    <citation type="submission" date="2016-05" db="EMBL/GenBank/DDBJ databases">
        <authorList>
            <person name="Naeem Raeece"/>
        </authorList>
    </citation>
    <scope>NUCLEOTIDE SEQUENCE [LARGE SCALE GENOMIC DNA]</scope>
</reference>
<accession>A0A1A9AF73</accession>
<feature type="transmembrane region" description="Helical" evidence="2">
    <location>
        <begin position="270"/>
        <end position="291"/>
    </location>
</feature>
<dbReference type="EMBL" id="FLRE01002906">
    <property type="protein sequence ID" value="SBT59148.1"/>
    <property type="molecule type" value="Genomic_DNA"/>
</dbReference>
<sequence length="346" mass="40085">MSTVIDDTTFWTSLKEQNLSENETLGNYYGKFDNMCSVKDNEKYCAVGKDQYSNCDYAKKLYHDLYGNTIKYENSDEDFATLYNYQSKFCNYLKYWLYDKIIFNKFGDDKIIEVLEAVKTGNKYQLAMDLYYNCNFDILELEKIKEIKLFYDYIVTYDSDKNKSSINDKVCGTNYKTTLNKMIGLYNNRNAYCEQQSNEYCSEFKECYQTHNVNKLCKLQCNVEGDPSQEEALPLCSGVDSSTQDSSGLNTPGGRLDQYTDIEHPENPSISITTAVVPTMVVLFVIFPILYKLTPVGSRLRKYILRIKNFLLNSNENSTGTIFEHISESDNENYKKSSHYLAYHSS</sequence>
<dbReference type="InterPro" id="IPR008780">
    <property type="entry name" value="Plasmodium_Vir"/>
</dbReference>
<name>A0A1A9AF73_PLAOA</name>
<evidence type="ECO:0000256" key="1">
    <source>
        <dbReference type="SAM" id="MobiDB-lite"/>
    </source>
</evidence>
<evidence type="ECO:0000256" key="2">
    <source>
        <dbReference type="SAM" id="Phobius"/>
    </source>
</evidence>
<dbReference type="AlphaFoldDB" id="A0A1A9AF73"/>
<evidence type="ECO:0000313" key="6">
    <source>
        <dbReference type="Proteomes" id="UP000078555"/>
    </source>
</evidence>
<keyword evidence="6" id="KW-1185">Reference proteome</keyword>
<keyword evidence="2" id="KW-1133">Transmembrane helix</keyword>
<keyword evidence="2" id="KW-0812">Transmembrane</keyword>
<feature type="region of interest" description="Disordered" evidence="1">
    <location>
        <begin position="232"/>
        <end position="262"/>
    </location>
</feature>
<organism evidence="3 6">
    <name type="scientific">Plasmodium ovale wallikeri</name>
    <dbReference type="NCBI Taxonomy" id="864142"/>
    <lineage>
        <taxon>Eukaryota</taxon>
        <taxon>Sar</taxon>
        <taxon>Alveolata</taxon>
        <taxon>Apicomplexa</taxon>
        <taxon>Aconoidasida</taxon>
        <taxon>Haemosporida</taxon>
        <taxon>Plasmodiidae</taxon>
        <taxon>Plasmodium</taxon>
        <taxon>Plasmodium (Plasmodium)</taxon>
    </lineage>
</organism>
<keyword evidence="2" id="KW-0472">Membrane</keyword>
<dbReference type="Proteomes" id="UP000078555">
    <property type="component" value="Unassembled WGS sequence"/>
</dbReference>
<reference evidence="3" key="3">
    <citation type="submission" date="2016-05" db="EMBL/GenBank/DDBJ databases">
        <authorList>
            <person name="Lavstsen T."/>
            <person name="Jespersen J.S."/>
        </authorList>
    </citation>
    <scope>NUCLEOTIDE SEQUENCE [LARGE SCALE GENOMIC DNA]</scope>
</reference>
<protein>
    <submittedName>
        <fullName evidence="3">PIR Superfamily Protein</fullName>
    </submittedName>
</protein>
<evidence type="ECO:0000313" key="5">
    <source>
        <dbReference type="Proteomes" id="UP000078550"/>
    </source>
</evidence>
<feature type="compositionally biased region" description="Polar residues" evidence="1">
    <location>
        <begin position="239"/>
        <end position="250"/>
    </location>
</feature>
<dbReference type="Pfam" id="PF05795">
    <property type="entry name" value="Plasmodium_Vir"/>
    <property type="match status" value="1"/>
</dbReference>
<reference evidence="6" key="1">
    <citation type="submission" date="2016-05" db="EMBL/GenBank/DDBJ databases">
        <authorList>
            <person name="Naeem R."/>
        </authorList>
    </citation>
    <scope>NUCLEOTIDE SEQUENCE [LARGE SCALE GENOMIC DNA]</scope>
</reference>
<gene>
    <name evidence="3" type="ORF">POVWA1_067110</name>
    <name evidence="4" type="ORF">POVWA2_092270</name>
</gene>
<dbReference type="EMBL" id="FLRD01000575">
    <property type="protein sequence ID" value="SBT54836.1"/>
    <property type="molecule type" value="Genomic_DNA"/>
</dbReference>
<dbReference type="Proteomes" id="UP000078550">
    <property type="component" value="Unassembled WGS sequence"/>
</dbReference>
<evidence type="ECO:0000313" key="3">
    <source>
        <dbReference type="EMBL" id="SBT54836.1"/>
    </source>
</evidence>